<feature type="compositionally biased region" description="Basic and acidic residues" evidence="7">
    <location>
        <begin position="758"/>
        <end position="769"/>
    </location>
</feature>
<evidence type="ECO:0008006" key="10">
    <source>
        <dbReference type="Google" id="ProtNLM"/>
    </source>
</evidence>
<feature type="region of interest" description="Disordered" evidence="7">
    <location>
        <begin position="1083"/>
        <end position="1141"/>
    </location>
</feature>
<dbReference type="InterPro" id="IPR011990">
    <property type="entry name" value="TPR-like_helical_dom_sf"/>
</dbReference>
<dbReference type="GO" id="GO:0000243">
    <property type="term" value="C:commitment complex"/>
    <property type="evidence" value="ECO:0007669"/>
    <property type="project" value="TreeGrafter"/>
</dbReference>
<keyword evidence="4" id="KW-0508">mRNA splicing</keyword>
<feature type="region of interest" description="Disordered" evidence="7">
    <location>
        <begin position="837"/>
        <end position="915"/>
    </location>
</feature>
<feature type="compositionally biased region" description="Polar residues" evidence="7">
    <location>
        <begin position="740"/>
        <end position="755"/>
    </location>
</feature>
<dbReference type="PANTHER" id="PTHR17204">
    <property type="entry name" value="PRE-MRNA PROCESSING PROTEIN PRP39-RELATED"/>
    <property type="match status" value="1"/>
</dbReference>
<evidence type="ECO:0000256" key="1">
    <source>
        <dbReference type="ARBA" id="ARBA00004123"/>
    </source>
</evidence>
<keyword evidence="3" id="KW-0677">Repeat</keyword>
<evidence type="ECO:0000256" key="4">
    <source>
        <dbReference type="ARBA" id="ARBA00023187"/>
    </source>
</evidence>
<dbReference type="Pfam" id="PF23240">
    <property type="entry name" value="HAT_PRP39_N"/>
    <property type="match status" value="1"/>
</dbReference>
<evidence type="ECO:0000256" key="7">
    <source>
        <dbReference type="SAM" id="MobiDB-lite"/>
    </source>
</evidence>
<keyword evidence="9" id="KW-1185">Reference proteome</keyword>
<dbReference type="GO" id="GO:0030627">
    <property type="term" value="F:pre-mRNA 5'-splice site binding"/>
    <property type="evidence" value="ECO:0007669"/>
    <property type="project" value="TreeGrafter"/>
</dbReference>
<dbReference type="SMART" id="SM00386">
    <property type="entry name" value="HAT"/>
    <property type="match status" value="5"/>
</dbReference>
<keyword evidence="5" id="KW-0539">Nucleus</keyword>
<organism evidence="8 9">
    <name type="scientific">Vigna mungo</name>
    <name type="common">Black gram</name>
    <name type="synonym">Phaseolus mungo</name>
    <dbReference type="NCBI Taxonomy" id="3915"/>
    <lineage>
        <taxon>Eukaryota</taxon>
        <taxon>Viridiplantae</taxon>
        <taxon>Streptophyta</taxon>
        <taxon>Embryophyta</taxon>
        <taxon>Tracheophyta</taxon>
        <taxon>Spermatophyta</taxon>
        <taxon>Magnoliopsida</taxon>
        <taxon>eudicotyledons</taxon>
        <taxon>Gunneridae</taxon>
        <taxon>Pentapetalae</taxon>
        <taxon>rosids</taxon>
        <taxon>fabids</taxon>
        <taxon>Fabales</taxon>
        <taxon>Fabaceae</taxon>
        <taxon>Papilionoideae</taxon>
        <taxon>50 kb inversion clade</taxon>
        <taxon>NPAAA clade</taxon>
        <taxon>indigoferoid/millettioid clade</taxon>
        <taxon>Phaseoleae</taxon>
        <taxon>Vigna</taxon>
    </lineage>
</organism>
<reference evidence="8 9" key="1">
    <citation type="journal article" date="2023" name="Life. Sci Alliance">
        <title>Evolutionary insights into 3D genome organization and epigenetic landscape of Vigna mungo.</title>
        <authorList>
            <person name="Junaid A."/>
            <person name="Singh B."/>
            <person name="Bhatia S."/>
        </authorList>
    </citation>
    <scope>NUCLEOTIDE SEQUENCE [LARGE SCALE GENOMIC DNA]</scope>
    <source>
        <strain evidence="8">Urdbean</strain>
    </source>
</reference>
<dbReference type="InterPro" id="IPR003107">
    <property type="entry name" value="HAT"/>
</dbReference>
<gene>
    <name evidence="8" type="ORF">V8G54_005180</name>
</gene>
<dbReference type="Gene3D" id="1.25.40.10">
    <property type="entry name" value="Tetratricopeptide repeat domain"/>
    <property type="match status" value="2"/>
</dbReference>
<dbReference type="EMBL" id="CP144700">
    <property type="protein sequence ID" value="WVZ26636.1"/>
    <property type="molecule type" value="Genomic_DNA"/>
</dbReference>
<comment type="similarity">
    <text evidence="6">Belongs to the PRP39 family.</text>
</comment>
<dbReference type="Proteomes" id="UP001374535">
    <property type="component" value="Chromosome 1"/>
</dbReference>
<dbReference type="SUPFAM" id="SSF48452">
    <property type="entry name" value="TPR-like"/>
    <property type="match status" value="2"/>
</dbReference>
<keyword evidence="2" id="KW-0507">mRNA processing</keyword>
<dbReference type="InterPro" id="IPR059164">
    <property type="entry name" value="HAT_PRP39_C"/>
</dbReference>
<feature type="region of interest" description="Disordered" evidence="7">
    <location>
        <begin position="644"/>
        <end position="791"/>
    </location>
</feature>
<feature type="compositionally biased region" description="Polar residues" evidence="7">
    <location>
        <begin position="1099"/>
        <end position="1112"/>
    </location>
</feature>
<comment type="subcellular location">
    <subcellularLocation>
        <location evidence="1">Nucleus</location>
    </subcellularLocation>
</comment>
<proteinExistence type="inferred from homology"/>
<evidence type="ECO:0000256" key="2">
    <source>
        <dbReference type="ARBA" id="ARBA00022664"/>
    </source>
</evidence>
<dbReference type="FunFam" id="1.25.40.10:FF:000064">
    <property type="entry name" value="Putative pre-mrna-processing factor 39"/>
    <property type="match status" value="1"/>
</dbReference>
<dbReference type="AlphaFoldDB" id="A0AAQ3PCZ7"/>
<feature type="compositionally biased region" description="Low complexity" evidence="7">
    <location>
        <begin position="1083"/>
        <end position="1098"/>
    </location>
</feature>
<dbReference type="GO" id="GO:0005685">
    <property type="term" value="C:U1 snRNP"/>
    <property type="evidence" value="ECO:0007669"/>
    <property type="project" value="TreeGrafter"/>
</dbReference>
<dbReference type="FunFam" id="1.25.40.10:FF:000159">
    <property type="entry name" value="Tetratricopeptide repeat (TPR)-like superfamily protein"/>
    <property type="match status" value="1"/>
</dbReference>
<dbReference type="PANTHER" id="PTHR17204:SF26">
    <property type="entry name" value="PRE-MRNA-PROCESSING FACTOR 39-2"/>
    <property type="match status" value="1"/>
</dbReference>
<dbReference type="GO" id="GO:0071004">
    <property type="term" value="C:U2-type prespliceosome"/>
    <property type="evidence" value="ECO:0007669"/>
    <property type="project" value="TreeGrafter"/>
</dbReference>
<evidence type="ECO:0000256" key="3">
    <source>
        <dbReference type="ARBA" id="ARBA00022737"/>
    </source>
</evidence>
<evidence type="ECO:0000313" key="9">
    <source>
        <dbReference type="Proteomes" id="UP001374535"/>
    </source>
</evidence>
<evidence type="ECO:0000256" key="6">
    <source>
        <dbReference type="ARBA" id="ARBA00038019"/>
    </source>
</evidence>
<evidence type="ECO:0000313" key="8">
    <source>
        <dbReference type="EMBL" id="WVZ26636.1"/>
    </source>
</evidence>
<dbReference type="Pfam" id="PF23241">
    <property type="entry name" value="HAT_PRP39_C"/>
    <property type="match status" value="1"/>
</dbReference>
<sequence length="1141" mass="130443">MAPSGYFFVPSIFSTQKVSNNNTELGLSFISLFFEGIDGNLDLQEVISKGLSGFDEWTLLISEVEKLYPADVDKICLVYNNFLSKFPLCHGYWRKYAAHMTCISTTDKVVEVFEKAVLAATYSVGVWFDYCSFGMSAFEDPSDIRRLFTRAISFVGKDYLCHILWDKYIHFEFSQQQWISLAHIYIQTLKFPTKKLHQYYDSFTKLLTILEEGIENHELQSETCFDCEIPMTTCHKDGEIYQIIKDMMDSSVGLTSSVALKRYRAIGEMLYHNACELYSKISPFEASIRRHYFHVQPLDANQLQNWHNYLDFIELQGDFDWAVKLYERCLIVCANYPEYWMRCVDFMEAKGGREIANYSLDRATEIYLTRVPSIHLFNARFKEQIGDVFAARAAYVQSGKERDSDFVDNVISKANMEKRLGNTESAFSIYNEALKRAATEEKLHALPILYIHFSRLKYIVGVSNYLLFTICSFLGFKSTNSVDAARDVLIDGIRTLPHNKLLLEELIKFSMMHGGTKHMAVIDSIIADTISPRSDGSQGLSAEDAEDISNLYLEFVDYIGTIHDVRKAWNRHIKLFPDSARKDLHEQSARHRKLLNLMDKREEISIVTPNQASRDSISDLQEHLHKKDEKTALLKCYENQYDATNGGSLLGKNKNTRSNDTDAYKLQSMELNDKIEENRREFPLPVSEEPRENDPENNVSSSNLVEVKEESTRVIKNLKNSSESDVSSEEFLRQTGGGNQSSHGFQTPSNENTYFSKGKCEVESEELKTHSRTSMSSKPRESTSPDSGPMVSQECVAIPESHKENTRAIIGGHTVNQDNSASTQDSGYNQVYIETKGPYSARHRDQRSRKPFLPPRSSGNSGGNWHRRRYAGQFKGPKFGYRGNTDRKQHQRQQLSPQQIHPPEGGAQMAGAPDYSSQPVLQVQQCNPGQNQFQSTATTTGLVTAHCWPMQNMQMQNTSSQSQTPVNATSLVLQHPMQGNGQYGYMQNAQEYSQLCQYYYYQQQQQQLQHYIQFQQQPFQQEQSQQLQHSPLEPLQPQQLQQQVQHSLLEPLQPQQLKQHVLQQQQYYQQQQPLPQEHPIHITHQQQQSTQLQSSSHPVENQGQVILSSQGNGAIVSEQSDRLGSISSPVLHHPQEKSTQE</sequence>
<dbReference type="GO" id="GO:0000395">
    <property type="term" value="P:mRNA 5'-splice site recognition"/>
    <property type="evidence" value="ECO:0007669"/>
    <property type="project" value="TreeGrafter"/>
</dbReference>
<protein>
    <recommendedName>
        <fullName evidence="10">Pre-mRNA-processing factor 39</fullName>
    </recommendedName>
</protein>
<feature type="compositionally biased region" description="Basic and acidic residues" evidence="7">
    <location>
        <begin position="671"/>
        <end position="694"/>
    </location>
</feature>
<evidence type="ECO:0000256" key="5">
    <source>
        <dbReference type="ARBA" id="ARBA00023242"/>
    </source>
</evidence>
<name>A0AAQ3PCZ7_VIGMU</name>
<accession>A0AAQ3PCZ7</accession>